<dbReference type="Xenbase" id="XB-GENE-29076906">
    <property type="gene designation" value="c10h20orf96"/>
</dbReference>
<keyword evidence="3" id="KW-1185">Reference proteome</keyword>
<reference evidence="2" key="1">
    <citation type="journal article" date="2010" name="Science">
        <title>The genome of the Western clawed frog Xenopus tropicalis.</title>
        <authorList>
            <person name="Hellsten U."/>
            <person name="Harland R.M."/>
            <person name="Gilchrist M.J."/>
            <person name="Hendrix D."/>
            <person name="Jurka J."/>
            <person name="Kapitonov V."/>
            <person name="Ovcharenko I."/>
            <person name="Putnam N.H."/>
            <person name="Shu S."/>
            <person name="Taher L."/>
            <person name="Blitz I.L."/>
            <person name="Blumberg B."/>
            <person name="Dichmann D.S."/>
            <person name="Dubchak I."/>
            <person name="Amaya E."/>
            <person name="Detter J.C."/>
            <person name="Fletcher R."/>
            <person name="Gerhard D.S."/>
            <person name="Goodstein D."/>
            <person name="Graves T."/>
            <person name="Grigoriev I.V."/>
            <person name="Grimwood J."/>
            <person name="Kawashima T."/>
            <person name="Lindquist E."/>
            <person name="Lucas S.M."/>
            <person name="Mead P.E."/>
            <person name="Mitros T."/>
            <person name="Ogino H."/>
            <person name="Ohta Y."/>
            <person name="Poliakov A.V."/>
            <person name="Pollet N."/>
            <person name="Robert J."/>
            <person name="Salamov A."/>
            <person name="Sater A.K."/>
            <person name="Schmutz J."/>
            <person name="Terry A."/>
            <person name="Vize P.D."/>
            <person name="Warren W.C."/>
            <person name="Wells D."/>
            <person name="Wills A."/>
            <person name="Wilson R.K."/>
            <person name="Zimmerman L.B."/>
            <person name="Zorn A.M."/>
            <person name="Grainger R."/>
            <person name="Grammer T."/>
            <person name="Khokha M.K."/>
            <person name="Richardson P.M."/>
            <person name="Rokhsar D.S."/>
        </authorList>
    </citation>
    <scope>NUCLEOTIDE SEQUENCE [LARGE SCALE GENOMIC DNA]</scope>
    <source>
        <strain evidence="2">Nigerian</strain>
    </source>
</reference>
<feature type="coiled-coil region" evidence="1">
    <location>
        <begin position="111"/>
        <end position="170"/>
    </location>
</feature>
<evidence type="ECO:0000256" key="1">
    <source>
        <dbReference type="SAM" id="Coils"/>
    </source>
</evidence>
<protein>
    <submittedName>
        <fullName evidence="2">Chromosome 10 C20orf96 homolog</fullName>
    </submittedName>
    <submittedName>
        <fullName evidence="4">Uncharacterized protein C20orf96 homolog isoform X1</fullName>
    </submittedName>
</protein>
<dbReference type="OrthoDB" id="10003267at2759"/>
<evidence type="ECO:0000313" key="2">
    <source>
        <dbReference type="Ensembl" id="ENSXETP00000106025"/>
    </source>
</evidence>
<proteinExistence type="predicted"/>
<dbReference type="RefSeq" id="XP_031750233.1">
    <property type="nucleotide sequence ID" value="XM_031894373.1"/>
</dbReference>
<evidence type="ECO:0000313" key="5">
    <source>
        <dbReference type="Xenbase" id="XB-GENE-29076906"/>
    </source>
</evidence>
<sequence>MKTVRLPESNTETRCYEDNMSNINEPMSTSPLGNGSTHLQSLCQRLEETNSALLGRMMEEEEQAMKSASQQLGQYWKAGNNAQAVLSWRERLKRDSQKDLQKVREQGKVRVQGLRLQIEACDEKLLRAQEEVQRLREYKDRQRPTFLLQIAALQRQILRLSQTNKEQEADTELLADTEIQKCLEKHQKLQFQALQKIADSPIAQIPLSLRRMCLENHRMKQQIYMYKQEMGHLQEQISKLQHMGNDLQNCWVYETRSAWKMLVEKSCRCAPNDDFVLDLPI</sequence>
<dbReference type="KEGG" id="xtr:100486979"/>
<dbReference type="InterPro" id="IPR029236">
    <property type="entry name" value="DUF4618"/>
</dbReference>
<organism evidence="2">
    <name type="scientific">Xenopus tropicalis</name>
    <name type="common">Western clawed frog</name>
    <name type="synonym">Silurana tropicalis</name>
    <dbReference type="NCBI Taxonomy" id="8364"/>
    <lineage>
        <taxon>Eukaryota</taxon>
        <taxon>Metazoa</taxon>
        <taxon>Chordata</taxon>
        <taxon>Craniata</taxon>
        <taxon>Vertebrata</taxon>
        <taxon>Euteleostomi</taxon>
        <taxon>Amphibia</taxon>
        <taxon>Batrachia</taxon>
        <taxon>Anura</taxon>
        <taxon>Pipoidea</taxon>
        <taxon>Pipidae</taxon>
        <taxon>Xenopodinae</taxon>
        <taxon>Xenopus</taxon>
        <taxon>Silurana</taxon>
    </lineage>
</organism>
<dbReference type="GeneID" id="100486979"/>
<dbReference type="AGR" id="Xenbase:XB-GENE-29076906"/>
<reference evidence="4" key="3">
    <citation type="submission" date="2025-04" db="UniProtKB">
        <authorList>
            <consortium name="RefSeq"/>
        </authorList>
    </citation>
    <scope>IDENTIFICATION</scope>
    <source>
        <strain evidence="4">Nigerian</strain>
        <tissue evidence="4">Liver and blood</tissue>
    </source>
</reference>
<accession>A0A803JDR8</accession>
<evidence type="ECO:0000313" key="3">
    <source>
        <dbReference type="Proteomes" id="UP000008143"/>
    </source>
</evidence>
<dbReference type="AlphaFoldDB" id="A0A803JDR8"/>
<dbReference type="Pfam" id="PF15397">
    <property type="entry name" value="DUF4618"/>
    <property type="match status" value="1"/>
</dbReference>
<dbReference type="GeneTree" id="ENSGT01070000257236"/>
<dbReference type="Proteomes" id="UP000008143">
    <property type="component" value="Chromosome 10"/>
</dbReference>
<name>A0A803JDR8_XENTR</name>
<dbReference type="Ensembl" id="ENSXETT00000106659">
    <property type="protein sequence ID" value="ENSXETP00000106025"/>
    <property type="gene ID" value="ENSXETG00000046234"/>
</dbReference>
<keyword evidence="1" id="KW-0175">Coiled coil</keyword>
<dbReference type="CTD" id="102350232"/>
<reference evidence="2" key="2">
    <citation type="submission" date="2021-03" db="UniProtKB">
        <authorList>
            <consortium name="Ensembl"/>
        </authorList>
    </citation>
    <scope>IDENTIFICATION</scope>
</reference>
<dbReference type="PANTHER" id="PTHR28574:SF1">
    <property type="entry name" value="RIKEN CDNA 6820408C15 GENE"/>
    <property type="match status" value="1"/>
</dbReference>
<dbReference type="PANTHER" id="PTHR28574">
    <property type="entry name" value="RIKEN CDNA 6820408C15"/>
    <property type="match status" value="1"/>
</dbReference>
<gene>
    <name evidence="2 4 5" type="primary">c10h20orf96</name>
</gene>
<dbReference type="OMA" id="CNHEDFL"/>
<evidence type="ECO:0000313" key="4">
    <source>
        <dbReference type="RefSeq" id="XP_031750233.1"/>
    </source>
</evidence>